<evidence type="ECO:0000313" key="2">
    <source>
        <dbReference type="Proteomes" id="UP001462961"/>
    </source>
</evidence>
<sequence length="145" mass="15779">MWTSSNQFRFFSNFAAMLRAGFASAVCRRLTIDSLDALAIVIARITRLLKLSLFFLLSGARAARLAGPCVATYSHSVEASPAKALQAAFMRFAWRLLVARARHRVGSRRSAALAACNTSTVDAYKLQRPPPSGSCSIEVIRGSLE</sequence>
<comment type="caution">
    <text evidence="1">The sequence shown here is derived from an EMBL/GenBank/DDBJ whole genome shotgun (WGS) entry which is preliminary data.</text>
</comment>
<proteinExistence type="predicted"/>
<dbReference type="EMBL" id="JAYLVJ010000047">
    <property type="protein sequence ID" value="MEO1758060.1"/>
    <property type="molecule type" value="Genomic_DNA"/>
</dbReference>
<dbReference type="RefSeq" id="WP_146174436.1">
    <property type="nucleotide sequence ID" value="NZ_CP015958.1"/>
</dbReference>
<reference evidence="1 2" key="1">
    <citation type="submission" date="2024-01" db="EMBL/GenBank/DDBJ databases">
        <title>The diversity of rhizobia nodulating Mimosa spp. in eleven states of Brazil covering several biomes is determined by host plant, location, and edaphic factors.</title>
        <authorList>
            <person name="Rouws L."/>
            <person name="Barauna A."/>
            <person name="Beukes C."/>
            <person name="De Faria S.M."/>
            <person name="Gross E."/>
            <person name="Dos Reis Junior F.B."/>
            <person name="Simon M."/>
            <person name="Maluk M."/>
            <person name="Odee D.W."/>
            <person name="Kenicer G."/>
            <person name="Young J.P.W."/>
            <person name="Reis V.M."/>
            <person name="Zilli J."/>
            <person name="James E.K."/>
        </authorList>
    </citation>
    <scope>NUCLEOTIDE SEQUENCE [LARGE SCALE GENOMIC DNA]</scope>
    <source>
        <strain evidence="1 2">JHI1651</strain>
    </source>
</reference>
<accession>A0ABV0E7N3</accession>
<gene>
    <name evidence="1" type="ORF">VOI32_29485</name>
</gene>
<dbReference type="Proteomes" id="UP001462961">
    <property type="component" value="Unassembled WGS sequence"/>
</dbReference>
<evidence type="ECO:0008006" key="3">
    <source>
        <dbReference type="Google" id="ProtNLM"/>
    </source>
</evidence>
<protein>
    <recommendedName>
        <fullName evidence="3">Secreted protein</fullName>
    </recommendedName>
</protein>
<evidence type="ECO:0000313" key="1">
    <source>
        <dbReference type="EMBL" id="MEO1758060.1"/>
    </source>
</evidence>
<keyword evidence="2" id="KW-1185">Reference proteome</keyword>
<name>A0ABV0E7N3_9BURK</name>
<organism evidence="1 2">
    <name type="scientific">Paraburkholderia caribensis</name>
    <dbReference type="NCBI Taxonomy" id="75105"/>
    <lineage>
        <taxon>Bacteria</taxon>
        <taxon>Pseudomonadati</taxon>
        <taxon>Pseudomonadota</taxon>
        <taxon>Betaproteobacteria</taxon>
        <taxon>Burkholderiales</taxon>
        <taxon>Burkholderiaceae</taxon>
        <taxon>Paraburkholderia</taxon>
    </lineage>
</organism>